<dbReference type="Proteomes" id="UP000198736">
    <property type="component" value="Unassembled WGS sequence"/>
</dbReference>
<proteinExistence type="predicted"/>
<dbReference type="AlphaFoldDB" id="A0A0S4LL84"/>
<organism evidence="2 3">
    <name type="scientific">Candidatus Nitrospira nitrificans</name>
    <dbReference type="NCBI Taxonomy" id="1742973"/>
    <lineage>
        <taxon>Bacteria</taxon>
        <taxon>Pseudomonadati</taxon>
        <taxon>Nitrospirota</taxon>
        <taxon>Nitrospiria</taxon>
        <taxon>Nitrospirales</taxon>
        <taxon>Nitrospiraceae</taxon>
        <taxon>Nitrospira</taxon>
    </lineage>
</organism>
<reference evidence="3" key="1">
    <citation type="submission" date="2015-10" db="EMBL/GenBank/DDBJ databases">
        <authorList>
            <person name="Luecker S."/>
            <person name="Luecker S."/>
        </authorList>
    </citation>
    <scope>NUCLEOTIDE SEQUENCE [LARGE SCALE GENOMIC DNA]</scope>
</reference>
<accession>A0A0S4LL84</accession>
<dbReference type="InterPro" id="IPR045792">
    <property type="entry name" value="DUF6036"/>
</dbReference>
<dbReference type="Pfam" id="PF19502">
    <property type="entry name" value="DUF6036"/>
    <property type="match status" value="1"/>
</dbReference>
<sequence length="189" mass="20636">MSGSIVSLRRLSNLPMLTLDRLRALLREYVDETGHAVDLVLIGGMAMLAYGHPSRATIDIDGELRDGVRSLKAFLSRHNIPANLGQSLSGWSVVAMPPGYRDRATVMIDESKVRVSLLDPVDFIVAKLRRGTDEDLADAAWIAERFGVSAQQVRVAAAAALAASLEDTALFLFERTVDRFCQDLVQTAP</sequence>
<evidence type="ECO:0000259" key="1">
    <source>
        <dbReference type="Pfam" id="PF19502"/>
    </source>
</evidence>
<dbReference type="STRING" id="1742973.COMA2_20482"/>
<feature type="domain" description="DUF6036" evidence="1">
    <location>
        <begin position="21"/>
        <end position="138"/>
    </location>
</feature>
<evidence type="ECO:0000313" key="3">
    <source>
        <dbReference type="Proteomes" id="UP000198736"/>
    </source>
</evidence>
<protein>
    <recommendedName>
        <fullName evidence="1">DUF6036 domain-containing protein</fullName>
    </recommendedName>
</protein>
<evidence type="ECO:0000313" key="2">
    <source>
        <dbReference type="EMBL" id="CUS35858.1"/>
    </source>
</evidence>
<name>A0A0S4LL84_9BACT</name>
<gene>
    <name evidence="2" type="ORF">COMA2_20482</name>
</gene>
<dbReference type="EMBL" id="CZPZ01000012">
    <property type="protein sequence ID" value="CUS35858.1"/>
    <property type="molecule type" value="Genomic_DNA"/>
</dbReference>
<keyword evidence="3" id="KW-1185">Reference proteome</keyword>